<evidence type="ECO:0000313" key="4">
    <source>
        <dbReference type="Proteomes" id="UP000272025"/>
    </source>
</evidence>
<feature type="transmembrane region" description="Helical" evidence="2">
    <location>
        <begin position="131"/>
        <end position="151"/>
    </location>
</feature>
<name>A0A3N2Q0Q4_SODAK</name>
<accession>A0A3N2Q0Q4</accession>
<sequence length="171" mass="19268">MGPNRLATMPSMPSMPSNIHSGLSSRARIDERPSATLLWLSSSLSTWFDFASSLVAPMLTGVAATTTYLVIFLCDYNGHWHCSLLKTQEAAVHLSVTIYCHHLLIFSPRQGPSESSDAAEQCHSRPTRSSFVFILFLLLLFIYNIHHLSLYQPSPDWFLTVCYLFLFTSQH</sequence>
<reference evidence="3 4" key="1">
    <citation type="journal article" date="2018" name="Mol. Ecol.">
        <title>The obligate alkalophilic soda-lake fungus Sodiomyces alkalinus has shifted to a protein diet.</title>
        <authorList>
            <person name="Grum-Grzhimaylo A.A."/>
            <person name="Falkoski D.L."/>
            <person name="van den Heuvel J."/>
            <person name="Valero-Jimenez C.A."/>
            <person name="Min B."/>
            <person name="Choi I.G."/>
            <person name="Lipzen A."/>
            <person name="Daum C.G."/>
            <person name="Aanen D.K."/>
            <person name="Tsang A."/>
            <person name="Henrissat B."/>
            <person name="Bilanenko E.N."/>
            <person name="de Vries R.P."/>
            <person name="van Kan J.A.L."/>
            <person name="Grigoriev I.V."/>
            <person name="Debets A.J.M."/>
        </authorList>
    </citation>
    <scope>NUCLEOTIDE SEQUENCE [LARGE SCALE GENOMIC DNA]</scope>
    <source>
        <strain evidence="3 4">F11</strain>
    </source>
</reference>
<dbReference type="EMBL" id="ML119052">
    <property type="protein sequence ID" value="ROT40276.1"/>
    <property type="molecule type" value="Genomic_DNA"/>
</dbReference>
<dbReference type="AlphaFoldDB" id="A0A3N2Q0Q4"/>
<dbReference type="GeneID" id="39584265"/>
<feature type="region of interest" description="Disordered" evidence="1">
    <location>
        <begin position="1"/>
        <end position="23"/>
    </location>
</feature>
<feature type="transmembrane region" description="Helical" evidence="2">
    <location>
        <begin position="50"/>
        <end position="74"/>
    </location>
</feature>
<proteinExistence type="predicted"/>
<keyword evidence="4" id="KW-1185">Reference proteome</keyword>
<keyword evidence="2" id="KW-1133">Transmembrane helix</keyword>
<dbReference type="RefSeq" id="XP_028468082.1">
    <property type="nucleotide sequence ID" value="XM_028615788.1"/>
</dbReference>
<feature type="compositionally biased region" description="Polar residues" evidence="1">
    <location>
        <begin position="14"/>
        <end position="23"/>
    </location>
</feature>
<keyword evidence="2" id="KW-0472">Membrane</keyword>
<organism evidence="3 4">
    <name type="scientific">Sodiomyces alkalinus (strain CBS 110278 / VKM F-3762 / F11)</name>
    <name type="common">Alkaliphilic filamentous fungus</name>
    <dbReference type="NCBI Taxonomy" id="1314773"/>
    <lineage>
        <taxon>Eukaryota</taxon>
        <taxon>Fungi</taxon>
        <taxon>Dikarya</taxon>
        <taxon>Ascomycota</taxon>
        <taxon>Pezizomycotina</taxon>
        <taxon>Sordariomycetes</taxon>
        <taxon>Hypocreomycetidae</taxon>
        <taxon>Glomerellales</taxon>
        <taxon>Plectosphaerellaceae</taxon>
        <taxon>Sodiomyces</taxon>
    </lineage>
</organism>
<dbReference type="Proteomes" id="UP000272025">
    <property type="component" value="Unassembled WGS sequence"/>
</dbReference>
<evidence type="ECO:0000256" key="2">
    <source>
        <dbReference type="SAM" id="Phobius"/>
    </source>
</evidence>
<evidence type="ECO:0000256" key="1">
    <source>
        <dbReference type="SAM" id="MobiDB-lite"/>
    </source>
</evidence>
<evidence type="ECO:0000313" key="3">
    <source>
        <dbReference type="EMBL" id="ROT40276.1"/>
    </source>
</evidence>
<protein>
    <submittedName>
        <fullName evidence="3">Uncharacterized protein</fullName>
    </submittedName>
</protein>
<keyword evidence="2" id="KW-0812">Transmembrane</keyword>
<gene>
    <name evidence="3" type="ORF">SODALDRAFT_92600</name>
</gene>